<evidence type="ECO:0000313" key="9">
    <source>
        <dbReference type="EMBL" id="PPQ32825.1"/>
    </source>
</evidence>
<evidence type="ECO:0000256" key="3">
    <source>
        <dbReference type="ARBA" id="ARBA00012974"/>
    </source>
</evidence>
<evidence type="ECO:0000256" key="6">
    <source>
        <dbReference type="ARBA" id="ARBA00048019"/>
    </source>
</evidence>
<dbReference type="Pfam" id="PF00682">
    <property type="entry name" value="HMGL-like"/>
    <property type="match status" value="1"/>
</dbReference>
<dbReference type="PANTHER" id="PTHR42880:SF1">
    <property type="entry name" value="ISOPROPYLMALATE_HOMOCITRATE_CITRAMALATE SYNTHASE FAMILY PROTEIN"/>
    <property type="match status" value="1"/>
</dbReference>
<reference evidence="9 10" key="1">
    <citation type="journal article" date="2018" name="Arch. Microbiol.">
        <title>New insights into the metabolic potential of the phototrophic purple bacterium Rhodopila globiformis DSM 161(T) from its draft genome sequence and evidence for a vanadium-dependent nitrogenase.</title>
        <authorList>
            <person name="Imhoff J.F."/>
            <person name="Rahn T."/>
            <person name="Kunzel S."/>
            <person name="Neulinger S.C."/>
        </authorList>
    </citation>
    <scope>NUCLEOTIDE SEQUENCE [LARGE SCALE GENOMIC DNA]</scope>
    <source>
        <strain evidence="9 10">DSM 16996</strain>
    </source>
</reference>
<organism evidence="9 10">
    <name type="scientific">Rhodoblastus sphagnicola</name>
    <dbReference type="NCBI Taxonomy" id="333368"/>
    <lineage>
        <taxon>Bacteria</taxon>
        <taxon>Pseudomonadati</taxon>
        <taxon>Pseudomonadota</taxon>
        <taxon>Alphaproteobacteria</taxon>
        <taxon>Hyphomicrobiales</taxon>
        <taxon>Rhodoblastaceae</taxon>
        <taxon>Rhodoblastus</taxon>
    </lineage>
</organism>
<evidence type="ECO:0000256" key="1">
    <source>
        <dbReference type="ARBA" id="ARBA00003050"/>
    </source>
</evidence>
<dbReference type="InterPro" id="IPR013477">
    <property type="entry name" value="NifV/FrbC"/>
</dbReference>
<dbReference type="PROSITE" id="PS00816">
    <property type="entry name" value="AIPM_HOMOCIT_SYNTH_2"/>
    <property type="match status" value="1"/>
</dbReference>
<comment type="caution">
    <text evidence="9">The sequence shown here is derived from an EMBL/GenBank/DDBJ whole genome shotgun (WGS) entry which is preliminary data.</text>
</comment>
<dbReference type="EMBL" id="NHSJ01000034">
    <property type="protein sequence ID" value="PPQ32825.1"/>
    <property type="molecule type" value="Genomic_DNA"/>
</dbReference>
<evidence type="ECO:0000256" key="8">
    <source>
        <dbReference type="RuleBase" id="RU367143"/>
    </source>
</evidence>
<dbReference type="InterPro" id="IPR002034">
    <property type="entry name" value="AIPM/Hcit_synth_CS"/>
</dbReference>
<dbReference type="NCBIfam" id="TIGR02660">
    <property type="entry name" value="nifV_homocitr"/>
    <property type="match status" value="1"/>
</dbReference>
<keyword evidence="10" id="KW-1185">Reference proteome</keyword>
<dbReference type="CDD" id="cd07939">
    <property type="entry name" value="DRE_TIM_NifV"/>
    <property type="match status" value="1"/>
</dbReference>
<accession>A0A2S6NDT8</accession>
<evidence type="ECO:0000256" key="7">
    <source>
        <dbReference type="RuleBase" id="RU003523"/>
    </source>
</evidence>
<comment type="catalytic activity">
    <reaction evidence="6 8">
        <text>acetyl-CoA + 2-oxoglutarate + H2O = (2R)-homocitrate + CoA + H(+)</text>
        <dbReference type="Rhea" id="RHEA:12929"/>
        <dbReference type="ChEBI" id="CHEBI:15377"/>
        <dbReference type="ChEBI" id="CHEBI:15378"/>
        <dbReference type="ChEBI" id="CHEBI:16810"/>
        <dbReference type="ChEBI" id="CHEBI:57287"/>
        <dbReference type="ChEBI" id="CHEBI:57288"/>
        <dbReference type="ChEBI" id="CHEBI:58884"/>
        <dbReference type="EC" id="2.3.3.14"/>
    </reaction>
</comment>
<keyword evidence="5 7" id="KW-0808">Transferase</keyword>
<dbReference type="OrthoDB" id="9803573at2"/>
<dbReference type="InterPro" id="IPR013785">
    <property type="entry name" value="Aldolase_TIM"/>
</dbReference>
<protein>
    <recommendedName>
        <fullName evidence="4 8">Homocitrate synthase</fullName>
        <ecNumber evidence="3 8">2.3.3.14</ecNumber>
    </recommendedName>
</protein>
<dbReference type="InterPro" id="IPR000891">
    <property type="entry name" value="PYR_CT"/>
</dbReference>
<name>A0A2S6NDT8_9HYPH</name>
<dbReference type="EC" id="2.3.3.14" evidence="3 8"/>
<dbReference type="PROSITE" id="PS50991">
    <property type="entry name" value="PYR_CT"/>
    <property type="match status" value="1"/>
</dbReference>
<comment type="function">
    <text evidence="1 8">This protein is a Fe-Mo-cofactor biosynthetic component.</text>
</comment>
<dbReference type="Gene3D" id="3.20.20.70">
    <property type="entry name" value="Aldolase class I"/>
    <property type="match status" value="1"/>
</dbReference>
<evidence type="ECO:0000256" key="4">
    <source>
        <dbReference type="ARBA" id="ARBA00020735"/>
    </source>
</evidence>
<evidence type="ECO:0000313" key="10">
    <source>
        <dbReference type="Proteomes" id="UP000239089"/>
    </source>
</evidence>
<keyword evidence="8" id="KW-0535">Nitrogen fixation</keyword>
<dbReference type="AlphaFoldDB" id="A0A2S6NDT8"/>
<dbReference type="Proteomes" id="UP000239089">
    <property type="component" value="Unassembled WGS sequence"/>
</dbReference>
<evidence type="ECO:0000256" key="2">
    <source>
        <dbReference type="ARBA" id="ARBA00006154"/>
    </source>
</evidence>
<dbReference type="GO" id="GO:0019752">
    <property type="term" value="P:carboxylic acid metabolic process"/>
    <property type="evidence" value="ECO:0007669"/>
    <property type="project" value="UniProtKB-UniRule"/>
</dbReference>
<dbReference type="PANTHER" id="PTHR42880">
    <property type="entry name" value="HOMOCITRATE SYNTHASE"/>
    <property type="match status" value="1"/>
</dbReference>
<dbReference type="RefSeq" id="WP_104506598.1">
    <property type="nucleotide sequence ID" value="NZ_JACIGC010000007.1"/>
</dbReference>
<sequence>MEAISHRIQINDTTLRDGEQAPGVVFTLAEKCAIARELSQAGVDEIEAGTPAMGEEVVEGIAAIVSEDLSPRVTAWCRLNEADVDAALRAGVKHVNISAPMSRLQMRVKLKAEPDEVAARVTRVIGYARDKGLEVALGGEDSSRADLRDIGLIAGAAAKLGVFRLRFADTLGLLDPFSTYEYIKRLRDETDLPIEFHGHNDLGLATANTLAAIRAGASAASVTVLGLGERAGNAPLEEIAVALPRTADARTGVDPTRLMQLCERVADAAREKIPRAKPIVGADIFTHESGIHVAGLLTDVRTYQGLDPALLGRGHRVVIGTHSGVAAVRSVCASAGLDLDGPAAAAVLARVKAIAKQTKTLVPDARVCQVARQEIARRREAETSESPRASLDLRLHP</sequence>
<dbReference type="InterPro" id="IPR054691">
    <property type="entry name" value="LeuA/HCS_post-cat"/>
</dbReference>
<comment type="similarity">
    <text evidence="2 7">Belongs to the alpha-IPM synthase/homocitrate synthase family.</text>
</comment>
<dbReference type="GO" id="GO:0009399">
    <property type="term" value="P:nitrogen fixation"/>
    <property type="evidence" value="ECO:0007669"/>
    <property type="project" value="UniProtKB-UniRule"/>
</dbReference>
<dbReference type="SUPFAM" id="SSF51569">
    <property type="entry name" value="Aldolase"/>
    <property type="match status" value="1"/>
</dbReference>
<evidence type="ECO:0000256" key="5">
    <source>
        <dbReference type="ARBA" id="ARBA00022679"/>
    </source>
</evidence>
<dbReference type="GO" id="GO:0004410">
    <property type="term" value="F:homocitrate synthase activity"/>
    <property type="evidence" value="ECO:0007669"/>
    <property type="project" value="UniProtKB-UniRule"/>
</dbReference>
<dbReference type="PROSITE" id="PS00815">
    <property type="entry name" value="AIPM_HOMOCIT_SYNTH_1"/>
    <property type="match status" value="1"/>
</dbReference>
<gene>
    <name evidence="9" type="ORF">CCR94_04095</name>
</gene>
<dbReference type="Gene3D" id="1.10.238.260">
    <property type="match status" value="1"/>
</dbReference>
<dbReference type="Pfam" id="PF22617">
    <property type="entry name" value="HCS_D2"/>
    <property type="match status" value="1"/>
</dbReference>
<proteinExistence type="inferred from homology"/>